<keyword evidence="3" id="KW-0862">Zinc</keyword>
<keyword evidence="3" id="KW-0863">Zinc-finger</keyword>
<dbReference type="GO" id="GO:0003723">
    <property type="term" value="F:RNA binding"/>
    <property type="evidence" value="ECO:0007669"/>
    <property type="project" value="InterPro"/>
</dbReference>
<dbReference type="SUPFAM" id="SSF57850">
    <property type="entry name" value="RING/U-box"/>
    <property type="match status" value="2"/>
</dbReference>
<keyword evidence="1" id="KW-0677">Repeat</keyword>
<evidence type="ECO:0000256" key="4">
    <source>
        <dbReference type="SAM" id="MobiDB-lite"/>
    </source>
</evidence>
<dbReference type="InterPro" id="IPR051728">
    <property type="entry name" value="RING-FYVE_E3_ubiquitin-ligase"/>
</dbReference>
<keyword evidence="7" id="KW-1185">Reference proteome</keyword>
<feature type="domain" description="RING-type" evidence="5">
    <location>
        <begin position="31"/>
        <end position="78"/>
    </location>
</feature>
<sequence length="1127" mass="119848">MAAVWRNAGSSGALESGSRSAQVDIIPDDSCDICMGEDGACDIWFSPCAHKACASCVQKMRIANVYKADKGVKCPFCRQLIESYLDSPPLQHPAYSPFPPESASFNLVTGRNPEQVSKAVAETSVKKPYGRGGIVSIGGGNDYIPPKGVTGSDGGGLRSSTRMDDLLPGYVVPPLKDTDDIVSMAMDRTGARHLDFMLRDGYPKRHKVAKLCREMLTPFSAKLAVHASGNYVLQRMLEYAATHRGEGGNTESFFTSIVRSFCLDKGLVMAAQDHRGTFSVQKMLVSVKGTEEANLVATCIQGSVVQLALDQYGVYVLERLVEAMITSLNPAPGKKARVPSKVAMKILAQICEEMHTDSASLACIAKHQVIIDNTVSLCGVSGLMLVECIRWALPQPEALTAAVSLAKLSSDLVGFKLSHRTLQGVLSLEVKEVAEHVIQGLQGHYVELASDTIGFGFKLVRACLATPCVGEDMRLLVVNELLDGVIYPSAHHSLIDNTAGCEMLAFGLCLLSRRILDERLDKMIMFLEQDKCLVFRDRVETMRKHFFNETPPPNIQLVPASASPASFVPSVTRVCSLDLSSSNSGNDVGCNSLSGYSRVFQGQPMSDPWSEEAPPGGVFSLEHVEKPLTRVGSMPHVRPATSSSRLASPEHNYTGESSGVENSTSNTMGSPSGGTLGGRGSSNQSGSSTHTPPQLRDRNVITVPGHNGVGSSHSQLSSLEGRSGSFAPSHLLRSNSINATSPPGLSGLSNEILLPTSSEFGNGSLTSSSSRNAHSLLPYGSSDFLDYNSDPVESPTYAGPKKTSEQDVLSEAAKSSGSQRQPGICAVCYRDAANTVLLNCSHMCCCTVCSRAVKLCPICNNKVTNVIDIRPVGMPPSPSSSLPAQIVGSNAWDMSRMANSVSSIVNNLVDVSNGAIQFREGPSRPSSASSQYQGSEPGRFEGSTVNAVNQHYPFRHFSPDQPPPGIPVPKQSPVQSGSTVLRSTSPQTITPMNASPITSISMGGARPLFLPSDFYPQAIIGNGAAGSTFSSYSIAAPSFNQHMVPSSSVNSAATNLNGSALNLPAAAAAVTSPIPGRRAPAPYRPPGLYRPPDLFTQPAVSAETQSNNSSVMSDFANMVPSQWRTYQ</sequence>
<feature type="region of interest" description="Disordered" evidence="4">
    <location>
        <begin position="630"/>
        <end position="722"/>
    </location>
</feature>
<dbReference type="Proteomes" id="UP000006727">
    <property type="component" value="Chromosome 17"/>
</dbReference>
<dbReference type="InterPro" id="IPR016024">
    <property type="entry name" value="ARM-type_fold"/>
</dbReference>
<reference evidence="6" key="3">
    <citation type="submission" date="2020-12" db="UniProtKB">
        <authorList>
            <consortium name="EnsemblPlants"/>
        </authorList>
    </citation>
    <scope>IDENTIFICATION</scope>
</reference>
<dbReference type="PROSITE" id="PS50089">
    <property type="entry name" value="ZF_RING_2"/>
    <property type="match status" value="2"/>
</dbReference>
<dbReference type="AlphaFoldDB" id="A0A7I4B611"/>
<reference evidence="6 7" key="2">
    <citation type="journal article" date="2018" name="Plant J.">
        <title>The Physcomitrella patens chromosome-scale assembly reveals moss genome structure and evolution.</title>
        <authorList>
            <person name="Lang D."/>
            <person name="Ullrich K.K."/>
            <person name="Murat F."/>
            <person name="Fuchs J."/>
            <person name="Jenkins J."/>
            <person name="Haas F.B."/>
            <person name="Piednoel M."/>
            <person name="Gundlach H."/>
            <person name="Van Bel M."/>
            <person name="Meyberg R."/>
            <person name="Vives C."/>
            <person name="Morata J."/>
            <person name="Symeonidi A."/>
            <person name="Hiss M."/>
            <person name="Muchero W."/>
            <person name="Kamisugi Y."/>
            <person name="Saleh O."/>
            <person name="Blanc G."/>
            <person name="Decker E.L."/>
            <person name="van Gessel N."/>
            <person name="Grimwood J."/>
            <person name="Hayes R.D."/>
            <person name="Graham S.W."/>
            <person name="Gunter L.E."/>
            <person name="McDaniel S.F."/>
            <person name="Hoernstein S.N.W."/>
            <person name="Larsson A."/>
            <person name="Li F.W."/>
            <person name="Perroud P.F."/>
            <person name="Phillips J."/>
            <person name="Ranjan P."/>
            <person name="Rokshar D.S."/>
            <person name="Rothfels C.J."/>
            <person name="Schneider L."/>
            <person name="Shu S."/>
            <person name="Stevenson D.W."/>
            <person name="Thummler F."/>
            <person name="Tillich M."/>
            <person name="Villarreal Aguilar J.C."/>
            <person name="Widiez T."/>
            <person name="Wong G.K."/>
            <person name="Wymore A."/>
            <person name="Zhang Y."/>
            <person name="Zimmer A.D."/>
            <person name="Quatrano R.S."/>
            <person name="Mayer K.F.X."/>
            <person name="Goodstein D."/>
            <person name="Casacuberta J.M."/>
            <person name="Vandepoele K."/>
            <person name="Reski R."/>
            <person name="Cuming A.C."/>
            <person name="Tuskan G.A."/>
            <person name="Maumus F."/>
            <person name="Salse J."/>
            <person name="Schmutz J."/>
            <person name="Rensing S.A."/>
        </authorList>
    </citation>
    <scope>NUCLEOTIDE SEQUENCE [LARGE SCALE GENOMIC DNA]</scope>
    <source>
        <strain evidence="6 7">cv. Gransden 2004</strain>
    </source>
</reference>
<dbReference type="KEGG" id="ppp:112294500"/>
<dbReference type="GeneID" id="112294500"/>
<dbReference type="InterPro" id="IPR013083">
    <property type="entry name" value="Znf_RING/FYVE/PHD"/>
</dbReference>
<dbReference type="PANTHER" id="PTHR14879">
    <property type="entry name" value="CASPASE REGULATOR, RING FINGER DOMAIN-CONTAINING"/>
    <property type="match status" value="1"/>
</dbReference>
<dbReference type="Pfam" id="PF00806">
    <property type="entry name" value="PUF"/>
    <property type="match status" value="2"/>
</dbReference>
<dbReference type="PANTHER" id="PTHR14879:SF5">
    <property type="entry name" value="RING-TYPE DOMAIN-CONTAINING PROTEIN"/>
    <property type="match status" value="1"/>
</dbReference>
<dbReference type="InterPro" id="IPR001841">
    <property type="entry name" value="Znf_RING"/>
</dbReference>
<dbReference type="GO" id="GO:0008270">
    <property type="term" value="F:zinc ion binding"/>
    <property type="evidence" value="ECO:0007669"/>
    <property type="project" value="UniProtKB-KW"/>
</dbReference>
<evidence type="ECO:0000256" key="2">
    <source>
        <dbReference type="ARBA" id="ARBA00022845"/>
    </source>
</evidence>
<feature type="domain" description="RING-type" evidence="5">
    <location>
        <begin position="825"/>
        <end position="860"/>
    </location>
</feature>
<feature type="region of interest" description="Disordered" evidence="4">
    <location>
        <begin position="970"/>
        <end position="995"/>
    </location>
</feature>
<dbReference type="OrthoDB" id="1921271at2759"/>
<dbReference type="SMART" id="SM00184">
    <property type="entry name" value="RING"/>
    <property type="match status" value="2"/>
</dbReference>
<dbReference type="InParanoid" id="A0A7I4B611"/>
<dbReference type="Gramene" id="Pp3c17_12580V3.4">
    <property type="protein sequence ID" value="Pp3c17_12580V3.4"/>
    <property type="gene ID" value="Pp3c17_12580"/>
</dbReference>
<dbReference type="EMBL" id="ABEU02000017">
    <property type="status" value="NOT_ANNOTATED_CDS"/>
    <property type="molecule type" value="Genomic_DNA"/>
</dbReference>
<dbReference type="EnsemblPlants" id="Pp3c17_12580V3.4">
    <property type="protein sequence ID" value="Pp3c17_12580V3.4"/>
    <property type="gene ID" value="Pp3c17_12580"/>
</dbReference>
<feature type="compositionally biased region" description="Polar residues" evidence="4">
    <location>
        <begin position="972"/>
        <end position="995"/>
    </location>
</feature>
<dbReference type="SUPFAM" id="SSF48371">
    <property type="entry name" value="ARM repeat"/>
    <property type="match status" value="1"/>
</dbReference>
<dbReference type="InterPro" id="IPR011989">
    <property type="entry name" value="ARM-like"/>
</dbReference>
<reference evidence="6 7" key="1">
    <citation type="journal article" date="2008" name="Science">
        <title>The Physcomitrella genome reveals evolutionary insights into the conquest of land by plants.</title>
        <authorList>
            <person name="Rensing S."/>
            <person name="Lang D."/>
            <person name="Zimmer A."/>
            <person name="Terry A."/>
            <person name="Salamov A."/>
            <person name="Shapiro H."/>
            <person name="Nishiyama T."/>
            <person name="Perroud P.-F."/>
            <person name="Lindquist E."/>
            <person name="Kamisugi Y."/>
            <person name="Tanahashi T."/>
            <person name="Sakakibara K."/>
            <person name="Fujita T."/>
            <person name="Oishi K."/>
            <person name="Shin-I T."/>
            <person name="Kuroki Y."/>
            <person name="Toyoda A."/>
            <person name="Suzuki Y."/>
            <person name="Hashimoto A."/>
            <person name="Yamaguchi K."/>
            <person name="Sugano A."/>
            <person name="Kohara Y."/>
            <person name="Fujiyama A."/>
            <person name="Anterola A."/>
            <person name="Aoki S."/>
            <person name="Ashton N."/>
            <person name="Barbazuk W.B."/>
            <person name="Barker E."/>
            <person name="Bennetzen J."/>
            <person name="Bezanilla M."/>
            <person name="Blankenship R."/>
            <person name="Cho S.H."/>
            <person name="Dutcher S."/>
            <person name="Estelle M."/>
            <person name="Fawcett J.A."/>
            <person name="Gundlach H."/>
            <person name="Hanada K."/>
            <person name="Heyl A."/>
            <person name="Hicks K.A."/>
            <person name="Hugh J."/>
            <person name="Lohr M."/>
            <person name="Mayer K."/>
            <person name="Melkozernov A."/>
            <person name="Murata T."/>
            <person name="Nelson D."/>
            <person name="Pils B."/>
            <person name="Prigge M."/>
            <person name="Reiss B."/>
            <person name="Renner T."/>
            <person name="Rombauts S."/>
            <person name="Rushton P."/>
            <person name="Sanderfoot A."/>
            <person name="Schween G."/>
            <person name="Shiu S.-H."/>
            <person name="Stueber K."/>
            <person name="Theodoulou F.L."/>
            <person name="Tu H."/>
            <person name="Van de Peer Y."/>
            <person name="Verrier P.J."/>
            <person name="Waters E."/>
            <person name="Wood A."/>
            <person name="Yang L."/>
            <person name="Cove D."/>
            <person name="Cuming A."/>
            <person name="Hasebe M."/>
            <person name="Lucas S."/>
            <person name="Mishler D.B."/>
            <person name="Reski R."/>
            <person name="Grigoriev I."/>
            <person name="Quatrano R.S."/>
            <person name="Boore J.L."/>
        </authorList>
    </citation>
    <scope>NUCLEOTIDE SEQUENCE [LARGE SCALE GENOMIC DNA]</scope>
    <source>
        <strain evidence="6 7">cv. Gransden 2004</strain>
    </source>
</reference>
<dbReference type="RefSeq" id="XP_024400764.1">
    <property type="nucleotide sequence ID" value="XM_024544996.2"/>
</dbReference>
<feature type="region of interest" description="Disordered" evidence="4">
    <location>
        <begin position="917"/>
        <end position="943"/>
    </location>
</feature>
<name>A0A7I4B611_PHYPA</name>
<dbReference type="InterPro" id="IPR001313">
    <property type="entry name" value="Pumilio_RNA-bd_rpt"/>
</dbReference>
<evidence type="ECO:0000259" key="5">
    <source>
        <dbReference type="PROSITE" id="PS50089"/>
    </source>
</evidence>
<evidence type="ECO:0000313" key="6">
    <source>
        <dbReference type="EnsemblPlants" id="Pp3c17_12580V3.4"/>
    </source>
</evidence>
<evidence type="ECO:0000313" key="7">
    <source>
        <dbReference type="Proteomes" id="UP000006727"/>
    </source>
</evidence>
<evidence type="ECO:0000256" key="3">
    <source>
        <dbReference type="PROSITE-ProRule" id="PRU00175"/>
    </source>
</evidence>
<feature type="compositionally biased region" description="Polar residues" evidence="4">
    <location>
        <begin position="709"/>
        <end position="720"/>
    </location>
</feature>
<gene>
    <name evidence="6" type="primary">LOC112294500</name>
</gene>
<proteinExistence type="predicted"/>
<feature type="compositionally biased region" description="Gly residues" evidence="4">
    <location>
        <begin position="671"/>
        <end position="680"/>
    </location>
</feature>
<feature type="compositionally biased region" description="Polar residues" evidence="4">
    <location>
        <begin position="924"/>
        <end position="934"/>
    </location>
</feature>
<dbReference type="GO" id="GO:0006417">
    <property type="term" value="P:regulation of translation"/>
    <property type="evidence" value="ECO:0007669"/>
    <property type="project" value="UniProtKB-KW"/>
</dbReference>
<feature type="region of interest" description="Disordered" evidence="4">
    <location>
        <begin position="790"/>
        <end position="815"/>
    </location>
</feature>
<evidence type="ECO:0000256" key="1">
    <source>
        <dbReference type="ARBA" id="ARBA00022737"/>
    </source>
</evidence>
<keyword evidence="2" id="KW-0810">Translation regulation</keyword>
<organism evidence="6 7">
    <name type="scientific">Physcomitrium patens</name>
    <name type="common">Spreading-leaved earth moss</name>
    <name type="synonym">Physcomitrella patens</name>
    <dbReference type="NCBI Taxonomy" id="3218"/>
    <lineage>
        <taxon>Eukaryota</taxon>
        <taxon>Viridiplantae</taxon>
        <taxon>Streptophyta</taxon>
        <taxon>Embryophyta</taxon>
        <taxon>Bryophyta</taxon>
        <taxon>Bryophytina</taxon>
        <taxon>Bryopsida</taxon>
        <taxon>Funariidae</taxon>
        <taxon>Funariales</taxon>
        <taxon>Funariaceae</taxon>
        <taxon>Physcomitrium</taxon>
    </lineage>
</organism>
<keyword evidence="3" id="KW-0479">Metal-binding</keyword>
<dbReference type="Pfam" id="PF13920">
    <property type="entry name" value="zf-C3HC4_3"/>
    <property type="match status" value="1"/>
</dbReference>
<dbReference type="Gene3D" id="3.30.40.10">
    <property type="entry name" value="Zinc/RING finger domain, C3HC4 (zinc finger)"/>
    <property type="match status" value="2"/>
</dbReference>
<protein>
    <recommendedName>
        <fullName evidence="5">RING-type domain-containing protein</fullName>
    </recommendedName>
</protein>
<accession>A0A7I4B611</accession>
<feature type="compositionally biased region" description="Polar residues" evidence="4">
    <location>
        <begin position="654"/>
        <end position="668"/>
    </location>
</feature>
<dbReference type="Gene3D" id="1.25.10.10">
    <property type="entry name" value="Leucine-rich Repeat Variant"/>
    <property type="match status" value="1"/>
</dbReference>